<comment type="caution">
    <text evidence="1">The sequence shown here is derived from an EMBL/GenBank/DDBJ whole genome shotgun (WGS) entry which is preliminary data.</text>
</comment>
<proteinExistence type="predicted"/>
<evidence type="ECO:0000313" key="1">
    <source>
        <dbReference type="EMBL" id="CAG4882584.1"/>
    </source>
</evidence>
<organism evidence="1 2">
    <name type="scientific">Georgfuchsia toluolica</name>
    <dbReference type="NCBI Taxonomy" id="424218"/>
    <lineage>
        <taxon>Bacteria</taxon>
        <taxon>Pseudomonadati</taxon>
        <taxon>Pseudomonadota</taxon>
        <taxon>Betaproteobacteria</taxon>
        <taxon>Nitrosomonadales</taxon>
        <taxon>Sterolibacteriaceae</taxon>
        <taxon>Georgfuchsia</taxon>
    </lineage>
</organism>
<protein>
    <recommendedName>
        <fullName evidence="3">Lipoprotein</fullName>
    </recommendedName>
</protein>
<dbReference type="EMBL" id="CAJQUM010000001">
    <property type="protein sequence ID" value="CAG4882584.1"/>
    <property type="molecule type" value="Genomic_DNA"/>
</dbReference>
<accession>A0A916J239</accession>
<name>A0A916J239_9PROT</name>
<dbReference type="Proteomes" id="UP000742786">
    <property type="component" value="Unassembled WGS sequence"/>
</dbReference>
<dbReference type="RefSeq" id="WP_246590837.1">
    <property type="nucleotide sequence ID" value="NZ_CAJQUM010000001.1"/>
</dbReference>
<sequence>MRRGLIFAVALLLAGCAANRPSGGKSPPPGFTPAQFVKTDIDRIAEAHQRELQTTLKLLTEKLYRRNPREWKKGGWARLEDPVERLFGKRHNWHFAELDGKFGSNAVQLSLKPDYGGDRVFAFSAGLGGMLLAAFNERYEFYMTDDLDPQKLYNAARNVEIAVWKLSHDRGADGGLLLLSNDSEPLPNLSFEREFGKIIGNLDLLSNIIADKSNRTVARVVQSMATAVFLPVPGIH</sequence>
<dbReference type="AlphaFoldDB" id="A0A916J239"/>
<evidence type="ECO:0000313" key="2">
    <source>
        <dbReference type="Proteomes" id="UP000742786"/>
    </source>
</evidence>
<keyword evidence="2" id="KW-1185">Reference proteome</keyword>
<evidence type="ECO:0008006" key="3">
    <source>
        <dbReference type="Google" id="ProtNLM"/>
    </source>
</evidence>
<reference evidence="1" key="1">
    <citation type="submission" date="2021-04" db="EMBL/GenBank/DDBJ databases">
        <authorList>
            <person name="Hornung B."/>
        </authorList>
    </citation>
    <scope>NUCLEOTIDE SEQUENCE</scope>
    <source>
        <strain evidence="1">G5G6</strain>
    </source>
</reference>
<dbReference type="PROSITE" id="PS51257">
    <property type="entry name" value="PROKAR_LIPOPROTEIN"/>
    <property type="match status" value="1"/>
</dbReference>
<gene>
    <name evidence="1" type="ORF">GTOL_10466</name>
</gene>